<name>A0A3M0IP60_HIRRU</name>
<proteinExistence type="predicted"/>
<dbReference type="EMBL" id="QRBI01000253">
    <property type="protein sequence ID" value="RMB90212.1"/>
    <property type="molecule type" value="Genomic_DNA"/>
</dbReference>
<protein>
    <submittedName>
        <fullName evidence="2">Uncharacterized protein</fullName>
    </submittedName>
</protein>
<organism evidence="2 3">
    <name type="scientific">Hirundo rustica rustica</name>
    <dbReference type="NCBI Taxonomy" id="333673"/>
    <lineage>
        <taxon>Eukaryota</taxon>
        <taxon>Metazoa</taxon>
        <taxon>Chordata</taxon>
        <taxon>Craniata</taxon>
        <taxon>Vertebrata</taxon>
        <taxon>Euteleostomi</taxon>
        <taxon>Archelosauria</taxon>
        <taxon>Archosauria</taxon>
        <taxon>Dinosauria</taxon>
        <taxon>Saurischia</taxon>
        <taxon>Theropoda</taxon>
        <taxon>Coelurosauria</taxon>
        <taxon>Aves</taxon>
        <taxon>Neognathae</taxon>
        <taxon>Neoaves</taxon>
        <taxon>Telluraves</taxon>
        <taxon>Australaves</taxon>
        <taxon>Passeriformes</taxon>
        <taxon>Sylvioidea</taxon>
        <taxon>Hirundinidae</taxon>
        <taxon>Hirundo</taxon>
    </lineage>
</organism>
<evidence type="ECO:0000313" key="3">
    <source>
        <dbReference type="Proteomes" id="UP000269221"/>
    </source>
</evidence>
<accession>A0A3M0IP60</accession>
<comment type="caution">
    <text evidence="2">The sequence shown here is derived from an EMBL/GenBank/DDBJ whole genome shotgun (WGS) entry which is preliminary data.</text>
</comment>
<keyword evidence="3" id="KW-1185">Reference proteome</keyword>
<reference evidence="2 3" key="1">
    <citation type="submission" date="2018-07" db="EMBL/GenBank/DDBJ databases">
        <title>A high quality draft genome assembly of the barn swallow (H. rustica rustica).</title>
        <authorList>
            <person name="Formenti G."/>
            <person name="Chiara M."/>
            <person name="Poveda L."/>
            <person name="Francoijs K.-J."/>
            <person name="Bonisoli-Alquati A."/>
            <person name="Canova L."/>
            <person name="Gianfranceschi L."/>
            <person name="Horner D.S."/>
            <person name="Saino N."/>
        </authorList>
    </citation>
    <scope>NUCLEOTIDE SEQUENCE [LARGE SCALE GENOMIC DNA]</scope>
    <source>
        <strain evidence="2">Chelidonia</strain>
        <tissue evidence="2">Blood</tissue>
    </source>
</reference>
<dbReference type="Proteomes" id="UP000269221">
    <property type="component" value="Unassembled WGS sequence"/>
</dbReference>
<dbReference type="AlphaFoldDB" id="A0A3M0IP60"/>
<feature type="compositionally biased region" description="Gly residues" evidence="1">
    <location>
        <begin position="224"/>
        <end position="238"/>
    </location>
</feature>
<evidence type="ECO:0000256" key="1">
    <source>
        <dbReference type="SAM" id="MobiDB-lite"/>
    </source>
</evidence>
<gene>
    <name evidence="2" type="ORF">DUI87_33348</name>
</gene>
<feature type="region of interest" description="Disordered" evidence="1">
    <location>
        <begin position="322"/>
        <end position="347"/>
    </location>
</feature>
<feature type="region of interest" description="Disordered" evidence="1">
    <location>
        <begin position="202"/>
        <end position="238"/>
    </location>
</feature>
<dbReference type="STRING" id="333673.A0A3M0IP60"/>
<sequence length="347" mass="36449">MPGVKCWALDQAKLWKNAGKRLEKEIREKPPASQPLVPGAERKTWNGIGNRIWKRIGNGIWNGIWNGSWDFFPVPVECQELKVGIGSGKTLENPREKIGKRLEKEFREKPPASQPLVPEAERKTWNGSGNRIRKRIGNGIENGSWNGIRNGSWNRIWKGIGNGIWNGIGNGSWSFPSPCGMPGVKVKVWIRQNSGKLLEKDWKRKSRRSHQHPSLWCPRLSGKPGMGSGVGSGKGSGMGAGIGSGKGLGIGSGMGAGMGAGIGSGKGSGMGSGMGAGMGAGIGSGKGLRMGSGMGLGMGAGVFPVPVGCQGLKVKFGSGKTLENSWKKTGKGDPGEATSIPAFGARG</sequence>
<evidence type="ECO:0000313" key="2">
    <source>
        <dbReference type="EMBL" id="RMB90212.1"/>
    </source>
</evidence>